<dbReference type="SMART" id="SM00242">
    <property type="entry name" value="MYSc"/>
    <property type="match status" value="1"/>
</dbReference>
<evidence type="ECO:0000256" key="7">
    <source>
        <dbReference type="ARBA" id="ARBA00023203"/>
    </source>
</evidence>
<proteinExistence type="inferred from homology"/>
<dbReference type="GO" id="GO:0000146">
    <property type="term" value="F:microfilament motor activity"/>
    <property type="evidence" value="ECO:0007669"/>
    <property type="project" value="TreeGrafter"/>
</dbReference>
<dbReference type="InterPro" id="IPR027417">
    <property type="entry name" value="P-loop_NTPase"/>
</dbReference>
<evidence type="ECO:0000313" key="11">
    <source>
        <dbReference type="EMBL" id="TSP36056.1"/>
    </source>
</evidence>
<comment type="subcellular location">
    <subcellularLocation>
        <location evidence="1">Cytoplasm</location>
        <location evidence="1">Cell cortex</location>
    </subcellularLocation>
</comment>
<name>A0A556UXV9_BAGYA</name>
<keyword evidence="7 8" id="KW-0009">Actin-binding</keyword>
<dbReference type="SUPFAM" id="SSF52540">
    <property type="entry name" value="P-loop containing nucleoside triphosphate hydrolases"/>
    <property type="match status" value="1"/>
</dbReference>
<keyword evidence="5 8" id="KW-0518">Myosin</keyword>
<accession>A0A556UXV9</accession>
<dbReference type="GO" id="GO:0006897">
    <property type="term" value="P:endocytosis"/>
    <property type="evidence" value="ECO:0007669"/>
    <property type="project" value="TreeGrafter"/>
</dbReference>
<organism evidence="11 12">
    <name type="scientific">Bagarius yarrelli</name>
    <name type="common">Goonch</name>
    <name type="synonym">Bagrus yarrelli</name>
    <dbReference type="NCBI Taxonomy" id="175774"/>
    <lineage>
        <taxon>Eukaryota</taxon>
        <taxon>Metazoa</taxon>
        <taxon>Chordata</taxon>
        <taxon>Craniata</taxon>
        <taxon>Vertebrata</taxon>
        <taxon>Euteleostomi</taxon>
        <taxon>Actinopterygii</taxon>
        <taxon>Neopterygii</taxon>
        <taxon>Teleostei</taxon>
        <taxon>Ostariophysi</taxon>
        <taxon>Siluriformes</taxon>
        <taxon>Sisoridae</taxon>
        <taxon>Sisorinae</taxon>
        <taxon>Bagarius</taxon>
    </lineage>
</organism>
<sequence>MESALSARDRVGVQDFLLLDNYTSEAAFIENLRRRYKENLIYGAPIGGHILNYLLEKSRVVHQNHGERNFHIFYQLLESGDSSLLMRLGLDTTNPQQYRYLVKGNCPRVSSISDKNSWKAVSTGLTIIGFNEKEVEDLLKVVASVLHLGNTQFGEDEYGETHFTTETQLTYLTEMIGPLTLEQALSARDALAKAIYGRTFTWLVQKINQSLAFQDEVYYTSKCSSVIGLLDIYGFEVFQNNSFEQFCINYCNEKLQQLFIELTLKSEQEEYEAEGIGWESVEYFNNKIICDLVEEKFKGIIAILDEECLRPGDATDTTFLEKLEDRLGGHAHFVTHKLANGKIRKAVGREEFRLLHYAGENLRVRRAGFAYRRSFEAFLQRSKIFIRFPKTLFRTEDALENVKPTIVIILQKCWRGYREWAKYQGIRHAGEPPITGQHSRAANQRQTSKL</sequence>
<feature type="domain" description="Myosin motor" evidence="10">
    <location>
        <begin position="1"/>
        <end position="450"/>
    </location>
</feature>
<evidence type="ECO:0000256" key="2">
    <source>
        <dbReference type="ARBA" id="ARBA00008314"/>
    </source>
</evidence>
<keyword evidence="6" id="KW-0505">Motor protein</keyword>
<dbReference type="PANTHER" id="PTHR13140">
    <property type="entry name" value="MYOSIN"/>
    <property type="match status" value="1"/>
</dbReference>
<evidence type="ECO:0000256" key="6">
    <source>
        <dbReference type="ARBA" id="ARBA00023175"/>
    </source>
</evidence>
<dbReference type="PANTHER" id="PTHR13140:SF862">
    <property type="entry name" value="UNCONVENTIONAL MYOSIN-IC"/>
    <property type="match status" value="1"/>
</dbReference>
<dbReference type="GO" id="GO:0005886">
    <property type="term" value="C:plasma membrane"/>
    <property type="evidence" value="ECO:0007669"/>
    <property type="project" value="TreeGrafter"/>
</dbReference>
<comment type="similarity">
    <text evidence="2 8">Belongs to the TRAFAC class myosin-kinesin ATPase superfamily. Myosin family.</text>
</comment>
<dbReference type="InterPro" id="IPR036961">
    <property type="entry name" value="Kinesin_motor_dom_sf"/>
</dbReference>
<dbReference type="Gene3D" id="3.40.850.10">
    <property type="entry name" value="Kinesin motor domain"/>
    <property type="match status" value="1"/>
</dbReference>
<keyword evidence="3" id="KW-0547">Nucleotide-binding</keyword>
<dbReference type="FunFam" id="1.20.58.530:FF:000004">
    <property type="entry name" value="Unconventional myosin ID"/>
    <property type="match status" value="1"/>
</dbReference>
<dbReference type="GO" id="GO:0048731">
    <property type="term" value="P:system development"/>
    <property type="evidence" value="ECO:0007669"/>
    <property type="project" value="UniProtKB-ARBA"/>
</dbReference>
<evidence type="ECO:0000256" key="5">
    <source>
        <dbReference type="ARBA" id="ARBA00023123"/>
    </source>
</evidence>
<dbReference type="OrthoDB" id="6108017at2759"/>
<comment type="caution">
    <text evidence="11">The sequence shown here is derived from an EMBL/GenBank/DDBJ whole genome shotgun (WGS) entry which is preliminary data.</text>
</comment>
<evidence type="ECO:0000256" key="1">
    <source>
        <dbReference type="ARBA" id="ARBA00004544"/>
    </source>
</evidence>
<dbReference type="Pfam" id="PF00063">
    <property type="entry name" value="Myosin_head"/>
    <property type="match status" value="1"/>
</dbReference>
<gene>
    <name evidence="11" type="ORF">Baya_10228</name>
</gene>
<evidence type="ECO:0000256" key="4">
    <source>
        <dbReference type="ARBA" id="ARBA00022840"/>
    </source>
</evidence>
<dbReference type="Gene3D" id="1.20.58.530">
    <property type="match status" value="1"/>
</dbReference>
<keyword evidence="12" id="KW-1185">Reference proteome</keyword>
<dbReference type="InterPro" id="IPR001609">
    <property type="entry name" value="Myosin_head_motor_dom-like"/>
</dbReference>
<dbReference type="Gene3D" id="1.20.120.720">
    <property type="entry name" value="Myosin VI head, motor domain, U50 subdomain"/>
    <property type="match status" value="1"/>
</dbReference>
<dbReference type="Proteomes" id="UP000319801">
    <property type="component" value="Unassembled WGS sequence"/>
</dbReference>
<reference evidence="11 12" key="1">
    <citation type="journal article" date="2019" name="Genome Biol. Evol.">
        <title>Whole-Genome Sequencing of the Giant Devil Catfish, Bagarius yarrelli.</title>
        <authorList>
            <person name="Jiang W."/>
            <person name="Lv Y."/>
            <person name="Cheng L."/>
            <person name="Yang K."/>
            <person name="Chao B."/>
            <person name="Wang X."/>
            <person name="Li Y."/>
            <person name="Pan X."/>
            <person name="You X."/>
            <person name="Zhang Y."/>
            <person name="Yang J."/>
            <person name="Li J."/>
            <person name="Zhang X."/>
            <person name="Liu S."/>
            <person name="Sun C."/>
            <person name="Yang J."/>
            <person name="Shi Q."/>
        </authorList>
    </citation>
    <scope>NUCLEOTIDE SEQUENCE [LARGE SCALE GENOMIC DNA]</scope>
    <source>
        <strain evidence="11">JWS20170419001</strain>
        <tissue evidence="11">Muscle</tissue>
    </source>
</reference>
<dbReference type="GO" id="GO:0007015">
    <property type="term" value="P:actin filament organization"/>
    <property type="evidence" value="ECO:0007669"/>
    <property type="project" value="TreeGrafter"/>
</dbReference>
<dbReference type="PRINTS" id="PR00193">
    <property type="entry name" value="MYOSINHEAVY"/>
</dbReference>
<dbReference type="GO" id="GO:0051015">
    <property type="term" value="F:actin filament binding"/>
    <property type="evidence" value="ECO:0007669"/>
    <property type="project" value="TreeGrafter"/>
</dbReference>
<dbReference type="GO" id="GO:0005938">
    <property type="term" value="C:cell cortex"/>
    <property type="evidence" value="ECO:0007669"/>
    <property type="project" value="UniProtKB-SubCell"/>
</dbReference>
<protein>
    <submittedName>
        <fullName evidence="11">Unconventional myosin-Ic</fullName>
    </submittedName>
</protein>
<dbReference type="GO" id="GO:0005524">
    <property type="term" value="F:ATP binding"/>
    <property type="evidence" value="ECO:0007669"/>
    <property type="project" value="UniProtKB-KW"/>
</dbReference>
<feature type="compositionally biased region" description="Polar residues" evidence="9">
    <location>
        <begin position="436"/>
        <end position="450"/>
    </location>
</feature>
<evidence type="ECO:0000256" key="3">
    <source>
        <dbReference type="ARBA" id="ARBA00022741"/>
    </source>
</evidence>
<dbReference type="GO" id="GO:0030048">
    <property type="term" value="P:actin filament-based movement"/>
    <property type="evidence" value="ECO:0007669"/>
    <property type="project" value="TreeGrafter"/>
</dbReference>
<evidence type="ECO:0000313" key="12">
    <source>
        <dbReference type="Proteomes" id="UP000319801"/>
    </source>
</evidence>
<evidence type="ECO:0000256" key="8">
    <source>
        <dbReference type="PROSITE-ProRule" id="PRU00782"/>
    </source>
</evidence>
<dbReference type="GO" id="GO:0016459">
    <property type="term" value="C:myosin complex"/>
    <property type="evidence" value="ECO:0007669"/>
    <property type="project" value="UniProtKB-KW"/>
</dbReference>
<evidence type="ECO:0000256" key="9">
    <source>
        <dbReference type="SAM" id="MobiDB-lite"/>
    </source>
</evidence>
<keyword evidence="4" id="KW-0067">ATP-binding</keyword>
<dbReference type="EMBL" id="VCAZ01000075">
    <property type="protein sequence ID" value="TSP36056.1"/>
    <property type="molecule type" value="Genomic_DNA"/>
</dbReference>
<comment type="caution">
    <text evidence="8">Lacks conserved residue(s) required for the propagation of feature annotation.</text>
</comment>
<dbReference type="PROSITE" id="PS51456">
    <property type="entry name" value="MYOSIN_MOTOR"/>
    <property type="match status" value="1"/>
</dbReference>
<dbReference type="GO" id="GO:0005902">
    <property type="term" value="C:microvillus"/>
    <property type="evidence" value="ECO:0007669"/>
    <property type="project" value="TreeGrafter"/>
</dbReference>
<dbReference type="AlphaFoldDB" id="A0A556UXV9"/>
<evidence type="ECO:0000259" key="10">
    <source>
        <dbReference type="PROSITE" id="PS51456"/>
    </source>
</evidence>
<feature type="region of interest" description="Disordered" evidence="9">
    <location>
        <begin position="431"/>
        <end position="450"/>
    </location>
</feature>